<evidence type="ECO:0000256" key="3">
    <source>
        <dbReference type="ARBA" id="ARBA00022692"/>
    </source>
</evidence>
<evidence type="ECO:0000256" key="6">
    <source>
        <dbReference type="ARBA" id="ARBA00023136"/>
    </source>
</evidence>
<feature type="domain" description="Immunoglobulin" evidence="9">
    <location>
        <begin position="13"/>
        <end position="77"/>
    </location>
</feature>
<dbReference type="SUPFAM" id="SSF48726">
    <property type="entry name" value="Immunoglobulin"/>
    <property type="match status" value="2"/>
</dbReference>
<keyword evidence="3 8" id="KW-0812">Transmembrane</keyword>
<sequence>TGTSNHVHWFKETKDEVGVREEQIAFDVHDDDEDNRVILMETMSIQVRKTTLGDSGIYRCKSIENGRIHGMYDVEIKEEEPDQINEVFIAEGALPYEPELREGTVLYTKWSEWSPCSRCGEKGETVRMGYCFVEVFLLEYADGVPCKSDKLSRDQLTLFSSRKDERMVDECHELCENQLDITTIAMETLMTRTVRRNVGDRVKLECPGANVDTAITWMNGTIQLRAFDLHRIGGRVRIDVLNILHIRDLVTYDSETYTCYHDREKAAEFKLVVTTPFLKKGSWQYFAYLFAYFIVLTTIFIVVMVVRHHRMMRTRFK</sequence>
<dbReference type="Proteomes" id="UP000694865">
    <property type="component" value="Unplaced"/>
</dbReference>
<dbReference type="PANTHER" id="PTHR32178:SF6">
    <property type="entry name" value="IG-LIKE DOMAIN-CONTAINING PROTEIN"/>
    <property type="match status" value="1"/>
</dbReference>
<dbReference type="InterPro" id="IPR039311">
    <property type="entry name" value="FAM187A/B"/>
</dbReference>
<evidence type="ECO:0000256" key="1">
    <source>
        <dbReference type="ARBA" id="ARBA00004479"/>
    </source>
</evidence>
<dbReference type="SMART" id="SM00409">
    <property type="entry name" value="IG"/>
    <property type="match status" value="2"/>
</dbReference>
<evidence type="ECO:0000256" key="8">
    <source>
        <dbReference type="SAM" id="Phobius"/>
    </source>
</evidence>
<keyword evidence="4" id="KW-0732">Signal</keyword>
<feature type="transmembrane region" description="Helical" evidence="8">
    <location>
        <begin position="285"/>
        <end position="306"/>
    </location>
</feature>
<comment type="subcellular location">
    <subcellularLocation>
        <location evidence="1">Membrane</location>
        <topology evidence="1">Single-pass type I membrane protein</topology>
    </subcellularLocation>
</comment>
<feature type="non-terminal residue" evidence="11">
    <location>
        <position position="1"/>
    </location>
</feature>
<organism evidence="10 11">
    <name type="scientific">Saccoglossus kowalevskii</name>
    <name type="common">Acorn worm</name>
    <dbReference type="NCBI Taxonomy" id="10224"/>
    <lineage>
        <taxon>Eukaryota</taxon>
        <taxon>Metazoa</taxon>
        <taxon>Hemichordata</taxon>
        <taxon>Enteropneusta</taxon>
        <taxon>Harrimaniidae</taxon>
        <taxon>Saccoglossus</taxon>
    </lineage>
</organism>
<dbReference type="SUPFAM" id="SSF82895">
    <property type="entry name" value="TSP-1 type 1 repeat"/>
    <property type="match status" value="1"/>
</dbReference>
<evidence type="ECO:0000256" key="7">
    <source>
        <dbReference type="ARBA" id="ARBA00023180"/>
    </source>
</evidence>
<proteinExistence type="inferred from homology"/>
<dbReference type="PANTHER" id="PTHR32178">
    <property type="entry name" value="FAM187"/>
    <property type="match status" value="1"/>
</dbReference>
<keyword evidence="5 8" id="KW-1133">Transmembrane helix</keyword>
<dbReference type="Pfam" id="PF00090">
    <property type="entry name" value="TSP_1"/>
    <property type="match status" value="1"/>
</dbReference>
<keyword evidence="10" id="KW-1185">Reference proteome</keyword>
<dbReference type="InterPro" id="IPR036179">
    <property type="entry name" value="Ig-like_dom_sf"/>
</dbReference>
<accession>A0ABM0MER1</accession>
<dbReference type="InterPro" id="IPR013783">
    <property type="entry name" value="Ig-like_fold"/>
</dbReference>
<evidence type="ECO:0000256" key="5">
    <source>
        <dbReference type="ARBA" id="ARBA00022989"/>
    </source>
</evidence>
<name>A0ABM0MER1_SACKO</name>
<dbReference type="InterPro" id="IPR036383">
    <property type="entry name" value="TSP1_rpt_sf"/>
</dbReference>
<protein>
    <submittedName>
        <fullName evidence="11">Ig-like V-type domain-containing protein FAM187A-like</fullName>
    </submittedName>
</protein>
<gene>
    <name evidence="11" type="primary">LOC102804253</name>
</gene>
<dbReference type="InterPro" id="IPR003599">
    <property type="entry name" value="Ig_sub"/>
</dbReference>
<evidence type="ECO:0000313" key="11">
    <source>
        <dbReference type="RefSeq" id="XP_006818502.1"/>
    </source>
</evidence>
<evidence type="ECO:0000256" key="2">
    <source>
        <dbReference type="ARBA" id="ARBA00008727"/>
    </source>
</evidence>
<dbReference type="GeneID" id="102804253"/>
<evidence type="ECO:0000256" key="4">
    <source>
        <dbReference type="ARBA" id="ARBA00022729"/>
    </source>
</evidence>
<dbReference type="Gene3D" id="2.60.40.10">
    <property type="entry name" value="Immunoglobulins"/>
    <property type="match status" value="2"/>
</dbReference>
<keyword evidence="7" id="KW-0325">Glycoprotein</keyword>
<evidence type="ECO:0000259" key="9">
    <source>
        <dbReference type="SMART" id="SM00409"/>
    </source>
</evidence>
<reference evidence="11" key="1">
    <citation type="submission" date="2025-08" db="UniProtKB">
        <authorList>
            <consortium name="RefSeq"/>
        </authorList>
    </citation>
    <scope>IDENTIFICATION</scope>
    <source>
        <tissue evidence="11">Testes</tissue>
    </source>
</reference>
<keyword evidence="6 8" id="KW-0472">Membrane</keyword>
<evidence type="ECO:0000313" key="10">
    <source>
        <dbReference type="Proteomes" id="UP000694865"/>
    </source>
</evidence>
<feature type="domain" description="Immunoglobulin" evidence="9">
    <location>
        <begin position="191"/>
        <end position="274"/>
    </location>
</feature>
<dbReference type="InterPro" id="IPR000884">
    <property type="entry name" value="TSP1_rpt"/>
</dbReference>
<comment type="similarity">
    <text evidence="2">Belongs to the FAM187 family.</text>
</comment>
<dbReference type="RefSeq" id="XP_006818502.1">
    <property type="nucleotide sequence ID" value="XM_006818439.1"/>
</dbReference>